<evidence type="ECO:0000313" key="2">
    <source>
        <dbReference type="Proteomes" id="UP000031838"/>
    </source>
</evidence>
<keyword evidence="2" id="KW-1185">Reference proteome</keyword>
<name>A0A0B6SAL0_BURPL</name>
<protein>
    <submittedName>
        <fullName evidence="1">Uncharacterized protein</fullName>
    </submittedName>
</protein>
<accession>A0A0B6SAL0</accession>
<organism evidence="1 2">
    <name type="scientific">Burkholderia plantarii</name>
    <dbReference type="NCBI Taxonomy" id="41899"/>
    <lineage>
        <taxon>Bacteria</taxon>
        <taxon>Pseudomonadati</taxon>
        <taxon>Pseudomonadota</taxon>
        <taxon>Betaproteobacteria</taxon>
        <taxon>Burkholderiales</taxon>
        <taxon>Burkholderiaceae</taxon>
        <taxon>Burkholderia</taxon>
    </lineage>
</organism>
<gene>
    <name evidence="1" type="ORF">BGL_2c12080</name>
</gene>
<dbReference type="KEGG" id="bgp:BGL_2c12080"/>
<reference evidence="1 2" key="2">
    <citation type="journal article" date="2016" name="Appl. Microbiol. Biotechnol.">
        <title>Mutations improving production and secretion of extracellular lipase by Burkholderia glumae PG1.</title>
        <authorList>
            <person name="Knapp A."/>
            <person name="Voget S."/>
            <person name="Gao R."/>
            <person name="Zaburannyi N."/>
            <person name="Krysciak D."/>
            <person name="Breuer M."/>
            <person name="Hauer B."/>
            <person name="Streit W.R."/>
            <person name="Muller R."/>
            <person name="Daniel R."/>
            <person name="Jaeger K.E."/>
        </authorList>
    </citation>
    <scope>NUCLEOTIDE SEQUENCE [LARGE SCALE GENOMIC DNA]</scope>
    <source>
        <strain evidence="1 2">PG1</strain>
    </source>
</reference>
<dbReference type="HOGENOM" id="CLU_089364_1_0_4"/>
<sequence>MSDQPTRRPGQLCIWTDTDARTEDDFNAWYDREHMQERVAIAGFRHARRFLANDGGARRYLALYETEALAVFRSDAYRRAFTVQTDWSLRSFARMRDTQRRVGELVFEAGAGEGGRLALFVAPPAAIAAAAWREAAGAAARGTPGLHAVRVFATDASLSAPLATGGDATTHGEAAARTTPGDALVLVEGSTNGSVHAAAARLAALADLDPAGVRGFDLLWRLAA</sequence>
<dbReference type="EMBL" id="CP002581">
    <property type="protein sequence ID" value="AJK49286.1"/>
    <property type="molecule type" value="Genomic_DNA"/>
</dbReference>
<reference evidence="2" key="1">
    <citation type="submission" date="2011-03" db="EMBL/GenBank/DDBJ databases">
        <authorList>
            <person name="Voget S."/>
            <person name="Streit W.R."/>
            <person name="Jaeger K.E."/>
            <person name="Daniel R."/>
        </authorList>
    </citation>
    <scope>NUCLEOTIDE SEQUENCE [LARGE SCALE GENOMIC DNA]</scope>
    <source>
        <strain evidence="2">PG1</strain>
    </source>
</reference>
<dbReference type="Proteomes" id="UP000031838">
    <property type="component" value="Chromosome 2"/>
</dbReference>
<evidence type="ECO:0000313" key="1">
    <source>
        <dbReference type="EMBL" id="AJK49286.1"/>
    </source>
</evidence>
<proteinExistence type="predicted"/>
<dbReference type="AlphaFoldDB" id="A0A0B6SAL0"/>
<dbReference type="RefSeq" id="WP_042627773.1">
    <property type="nucleotide sequence ID" value="NZ_CP002581.1"/>
</dbReference>